<evidence type="ECO:0000259" key="14">
    <source>
        <dbReference type="Pfam" id="PF01648"/>
    </source>
</evidence>
<comment type="pathway">
    <text evidence="2">Siderophore biosynthesis; enterobactin biosynthesis.</text>
</comment>
<feature type="domain" description="4'-phosphopantetheinyl transferase" evidence="14">
    <location>
        <begin position="103"/>
        <end position="203"/>
    </location>
</feature>
<dbReference type="InterPro" id="IPR037143">
    <property type="entry name" value="4-PPantetheinyl_Trfase_dom_sf"/>
</dbReference>
<dbReference type="GO" id="GO:0009239">
    <property type="term" value="P:enterobactin biosynthetic process"/>
    <property type="evidence" value="ECO:0007669"/>
    <property type="project" value="UniProtKB-UniPathway"/>
</dbReference>
<dbReference type="Proteomes" id="UP000237003">
    <property type="component" value="Unassembled WGS sequence"/>
</dbReference>
<comment type="similarity">
    <text evidence="3">Belongs to the P-Pant transferase superfamily. EntD family.</text>
</comment>
<proteinExistence type="inferred from homology"/>
<dbReference type="PANTHER" id="PTHR38096:SF1">
    <property type="entry name" value="ENTEROBACTIN SYNTHASE COMPONENT D"/>
    <property type="match status" value="1"/>
</dbReference>
<protein>
    <recommendedName>
        <fullName evidence="5">Enterobactin synthase component D</fullName>
    </recommendedName>
    <alternativeName>
        <fullName evidence="8">4'-phosphopantetheinyl transferase EntD</fullName>
    </alternativeName>
    <alternativeName>
        <fullName evidence="9">Enterochelin synthase D</fullName>
    </alternativeName>
</protein>
<dbReference type="InterPro" id="IPR008278">
    <property type="entry name" value="4-PPantetheinyl_Trfase_dom"/>
</dbReference>
<dbReference type="EMBL" id="PQLX01000002">
    <property type="protein sequence ID" value="POU66790.1"/>
    <property type="molecule type" value="Genomic_DNA"/>
</dbReference>
<evidence type="ECO:0000313" key="17">
    <source>
        <dbReference type="Proteomes" id="UP000237003"/>
    </source>
</evidence>
<dbReference type="InterPro" id="IPR041354">
    <property type="entry name" value="4PPT_N"/>
</dbReference>
<evidence type="ECO:0000256" key="5">
    <source>
        <dbReference type="ARBA" id="ARBA00019087"/>
    </source>
</evidence>
<dbReference type="SUPFAM" id="SSF56214">
    <property type="entry name" value="4'-phosphopantetheinyl transferase"/>
    <property type="match status" value="1"/>
</dbReference>
<reference evidence="16 17" key="1">
    <citation type="submission" date="2018-01" db="EMBL/GenBank/DDBJ databases">
        <title>Complete genome sequences of 14 Citrobacter spp. isolated from plant in Canada.</title>
        <authorList>
            <person name="Bhandare S.G."/>
            <person name="Colavecchio A."/>
            <person name="Jeukens J."/>
            <person name="Emond-Rheault J.-G."/>
            <person name="Freschi L."/>
            <person name="Hamel J."/>
            <person name="Kukavica-Ibrulj I."/>
            <person name="Levesque R."/>
            <person name="Goodridge L."/>
        </authorList>
    </citation>
    <scope>NUCLEOTIDE SEQUENCE [LARGE SCALE GENOMIC DNA]</scope>
    <source>
        <strain evidence="16 17">S1285</strain>
    </source>
</reference>
<feature type="binding site" evidence="12">
    <location>
        <position position="54"/>
    </location>
    <ligand>
        <name>CoA</name>
        <dbReference type="ChEBI" id="CHEBI:57287"/>
    </ligand>
</feature>
<evidence type="ECO:0000256" key="7">
    <source>
        <dbReference type="ARBA" id="ARBA00023191"/>
    </source>
</evidence>
<comment type="subunit">
    <text evidence="4">EntB, EntD, EntE, and EntF form a multienzyme complex called enterobactin synthase.</text>
</comment>
<comment type="catalytic activity">
    <reaction evidence="10">
        <text>apo-[aryl-carrier protein] + CoA = holo-[aryl-carrier protein] + adenosine 3',5'-bisphosphate + H(+)</text>
        <dbReference type="Rhea" id="RHEA:48404"/>
        <dbReference type="Rhea" id="RHEA-COMP:15903"/>
        <dbReference type="Rhea" id="RHEA-COMP:17557"/>
        <dbReference type="ChEBI" id="CHEBI:15378"/>
        <dbReference type="ChEBI" id="CHEBI:29999"/>
        <dbReference type="ChEBI" id="CHEBI:57287"/>
        <dbReference type="ChEBI" id="CHEBI:58343"/>
        <dbReference type="ChEBI" id="CHEBI:64479"/>
    </reaction>
</comment>
<comment type="catalytic activity">
    <reaction evidence="11">
        <text>apo-[peptidyl-carrier protein] + CoA = holo-[peptidyl-carrier protein] + adenosine 3',5'-bisphosphate + H(+)</text>
        <dbReference type="Rhea" id="RHEA:46228"/>
        <dbReference type="Rhea" id="RHEA-COMP:11479"/>
        <dbReference type="Rhea" id="RHEA-COMP:11480"/>
        <dbReference type="ChEBI" id="CHEBI:15378"/>
        <dbReference type="ChEBI" id="CHEBI:29999"/>
        <dbReference type="ChEBI" id="CHEBI:57287"/>
        <dbReference type="ChEBI" id="CHEBI:58343"/>
        <dbReference type="ChEBI" id="CHEBI:64479"/>
    </reaction>
</comment>
<sequence>MRTTYTSRTIAGHRLHIIEFDPASFHEHDLLWLPHHAQLQTCANKRKTEHLAGRIAAVHALHEYGHKTVPGIGDRRQPRWPEGLSGSISHCATTALAVVSRQPVGVDVEAIFTPTLAAELESCIVTEAERRKLESSGLPVEQALTLAFSAKESAFKATPTSRQVNAGFMQYQIVDVQKNQMLLQSHARTYRVRWLFSGSRIITLAMRYTQNHSGCIEATSE</sequence>
<dbReference type="NCBIfam" id="NF007604">
    <property type="entry name" value="PRK10251.1"/>
    <property type="match status" value="1"/>
</dbReference>
<evidence type="ECO:0000256" key="1">
    <source>
        <dbReference type="ARBA" id="ARBA00003937"/>
    </source>
</evidence>
<evidence type="ECO:0000313" key="16">
    <source>
        <dbReference type="EMBL" id="POU66790.1"/>
    </source>
</evidence>
<feature type="binding site" evidence="12">
    <location>
        <position position="46"/>
    </location>
    <ligand>
        <name>CoA</name>
        <dbReference type="ChEBI" id="CHEBI:57287"/>
    </ligand>
</feature>
<dbReference type="OrthoDB" id="8210607at2"/>
<feature type="binding site" evidence="13">
    <location>
        <position position="109"/>
    </location>
    <ligand>
        <name>Mg(2+)</name>
        <dbReference type="ChEBI" id="CHEBI:18420"/>
    </ligand>
</feature>
<feature type="binding site" evidence="13">
    <location>
        <position position="107"/>
    </location>
    <ligand>
        <name>Mg(2+)</name>
        <dbReference type="ChEBI" id="CHEBI:18420"/>
    </ligand>
</feature>
<evidence type="ECO:0000256" key="9">
    <source>
        <dbReference type="ARBA" id="ARBA00031996"/>
    </source>
</evidence>
<keyword evidence="6" id="KW-0808">Transferase</keyword>
<evidence type="ECO:0000256" key="3">
    <source>
        <dbReference type="ARBA" id="ARBA00008342"/>
    </source>
</evidence>
<comment type="cofactor">
    <cofactor evidence="13">
        <name>Mg(2+)</name>
        <dbReference type="ChEBI" id="CHEBI:18420"/>
    </cofactor>
</comment>
<feature type="binding site" evidence="12">
    <location>
        <begin position="89"/>
        <end position="90"/>
    </location>
    <ligand>
        <name>CoA</name>
        <dbReference type="ChEBI" id="CHEBI:57287"/>
    </ligand>
</feature>
<feature type="binding site" evidence="12">
    <location>
        <position position="156"/>
    </location>
    <ligand>
        <name>CoA</name>
        <dbReference type="ChEBI" id="CHEBI:57287"/>
    </ligand>
</feature>
<accession>A0A2S4S054</accession>
<feature type="binding site" evidence="12">
    <location>
        <position position="107"/>
    </location>
    <ligand>
        <name>CoA</name>
        <dbReference type="ChEBI" id="CHEBI:57287"/>
    </ligand>
</feature>
<keyword evidence="7" id="KW-0259">Enterobactin biosynthesis</keyword>
<dbReference type="RefSeq" id="WP_103776483.1">
    <property type="nucleotide sequence ID" value="NZ_PQLX01000002.1"/>
</dbReference>
<evidence type="ECO:0000256" key="13">
    <source>
        <dbReference type="PIRSR" id="PIRSR603542-2"/>
    </source>
</evidence>
<keyword evidence="13" id="KW-0460">Magnesium</keyword>
<dbReference type="AlphaFoldDB" id="A0A2S4S054"/>
<evidence type="ECO:0000256" key="6">
    <source>
        <dbReference type="ARBA" id="ARBA00022679"/>
    </source>
</evidence>
<evidence type="ECO:0000256" key="11">
    <source>
        <dbReference type="ARBA" id="ARBA00049191"/>
    </source>
</evidence>
<dbReference type="PANTHER" id="PTHR38096">
    <property type="entry name" value="ENTEROBACTIN SYNTHASE COMPONENT D"/>
    <property type="match status" value="1"/>
</dbReference>
<keyword evidence="13" id="KW-0479">Metal-binding</keyword>
<gene>
    <name evidence="16" type="ORF">C3430_08380</name>
</gene>
<dbReference type="InterPro" id="IPR003542">
    <property type="entry name" value="Enbac_synth_compD-like"/>
</dbReference>
<dbReference type="PRINTS" id="PR01399">
    <property type="entry name" value="ENTSNTHTASED"/>
</dbReference>
<evidence type="ECO:0000256" key="12">
    <source>
        <dbReference type="PIRSR" id="PIRSR603542-1"/>
    </source>
</evidence>
<comment type="function">
    <text evidence="1">Involved in the biosynthesis of the siderophore enterobactin (enterochelin), which is a macrocyclic trimeric lactone of N-(2,3-dihydroxybenzoyl)-serine. The serine trilactone serves as a scaffolding for the three catechol functionalities that provide hexadentate coordination for the tightly ligated iron(2+) atoms. Plays an essential role in the assembly of the enterobactin by catalyzing the transfer of the 4'-phosphopantetheine (Ppant) moiety from coenzyme A to the apo-domains of both EntB (ArCP domain) and EntF (PCP domain) to yield their holo-forms which make them competent for the activation of 2,3-dihydroxybenzoate (DHB) and L-serine, respectively.</text>
</comment>
<dbReference type="GO" id="GO:0008897">
    <property type="term" value="F:holo-[acyl-carrier-protein] synthase activity"/>
    <property type="evidence" value="ECO:0007669"/>
    <property type="project" value="InterPro"/>
</dbReference>
<evidence type="ECO:0000256" key="10">
    <source>
        <dbReference type="ARBA" id="ARBA00049176"/>
    </source>
</evidence>
<dbReference type="Pfam" id="PF01648">
    <property type="entry name" value="ACPS"/>
    <property type="match status" value="1"/>
</dbReference>
<name>A0A2S4S054_CITAM</name>
<evidence type="ECO:0000256" key="4">
    <source>
        <dbReference type="ARBA" id="ARBA00011503"/>
    </source>
</evidence>
<dbReference type="UniPathway" id="UPA00017"/>
<dbReference type="Gene3D" id="3.90.470.20">
    <property type="entry name" value="4'-phosphopantetheinyl transferase domain"/>
    <property type="match status" value="1"/>
</dbReference>
<comment type="caution">
    <text evidence="16">The sequence shown here is derived from an EMBL/GenBank/DDBJ whole genome shotgun (WGS) entry which is preliminary data.</text>
</comment>
<dbReference type="Pfam" id="PF17837">
    <property type="entry name" value="4PPT_N"/>
    <property type="match status" value="1"/>
</dbReference>
<evidence type="ECO:0000259" key="15">
    <source>
        <dbReference type="Pfam" id="PF17837"/>
    </source>
</evidence>
<dbReference type="GO" id="GO:0005886">
    <property type="term" value="C:plasma membrane"/>
    <property type="evidence" value="ECO:0007669"/>
    <property type="project" value="TreeGrafter"/>
</dbReference>
<dbReference type="GO" id="GO:0009366">
    <property type="term" value="C:enterobactin synthetase complex"/>
    <property type="evidence" value="ECO:0007669"/>
    <property type="project" value="InterPro"/>
</dbReference>
<evidence type="ECO:0000256" key="2">
    <source>
        <dbReference type="ARBA" id="ARBA00004993"/>
    </source>
</evidence>
<evidence type="ECO:0000256" key="8">
    <source>
        <dbReference type="ARBA" id="ARBA00029894"/>
    </source>
</evidence>
<organism evidence="16 17">
    <name type="scientific">Citrobacter amalonaticus</name>
    <dbReference type="NCBI Taxonomy" id="35703"/>
    <lineage>
        <taxon>Bacteria</taxon>
        <taxon>Pseudomonadati</taxon>
        <taxon>Pseudomonadota</taxon>
        <taxon>Gammaproteobacteria</taxon>
        <taxon>Enterobacterales</taxon>
        <taxon>Enterobacteriaceae</taxon>
        <taxon>Citrobacter</taxon>
    </lineage>
</organism>
<feature type="domain" description="4'-phosphopantetheinyl transferase N-terminal" evidence="15">
    <location>
        <begin position="37"/>
        <end position="100"/>
    </location>
</feature>
<feature type="binding site" evidence="12">
    <location>
        <position position="152"/>
    </location>
    <ligand>
        <name>CoA</name>
        <dbReference type="ChEBI" id="CHEBI:57287"/>
    </ligand>
</feature>
<dbReference type="GO" id="GO:0000287">
    <property type="term" value="F:magnesium ion binding"/>
    <property type="evidence" value="ECO:0007669"/>
    <property type="project" value="InterPro"/>
</dbReference>